<sequence length="384" mass="43568">MESLSAVLGLRIWVIICIHLSIFSSTVVFTRRNAILPRLTAIAILCYLNYIFHLAILETSMTTTQKCAVCNMSWGFWISGAEQLLLSQFHAEDLIDKSEGRYVGKATLLWRGVKLYFNLRRVGVRGEVSMRRRQSQSRAQLLRSKTIELFFLYLILDIAMNAPLPEGHLISKEKETLFNLSNLSSEDIGFRFVGTLGYWVLSFVCNRFNNACAAIISLALGLSQPDEWPSLNGPISACCTIRGFWGTFWHQLYRRTLTGWGDFIPDKALGLRRGTLLSRYVRLTLAFLLSGLMHHPMVSVYSLGADDTWSCEKFFLLQAFGIMVEDAVQTMAEGLSLPRPMRRLAGYTWVVVFLVWSTPVWMFPPMRQGDSGQMVPFSFVGLLK</sequence>
<evidence type="ECO:0000256" key="2">
    <source>
        <dbReference type="ARBA" id="ARBA00005179"/>
    </source>
</evidence>
<dbReference type="PANTHER" id="PTHR31595">
    <property type="entry name" value="LONG-CHAIN-ALCOHOL O-FATTY-ACYLTRANSFERASE 3-RELATED"/>
    <property type="match status" value="1"/>
</dbReference>
<reference evidence="10" key="1">
    <citation type="submission" date="2022-09" db="EMBL/GenBank/DDBJ databases">
        <title>Fusarium specimens isolated from Avocado Roots.</title>
        <authorList>
            <person name="Stajich J."/>
            <person name="Roper C."/>
            <person name="Heimlech-Rivalta G."/>
        </authorList>
    </citation>
    <scope>NUCLEOTIDE SEQUENCE</scope>
    <source>
        <strain evidence="10">CF00095</strain>
    </source>
</reference>
<evidence type="ECO:0000256" key="3">
    <source>
        <dbReference type="ARBA" id="ARBA00007282"/>
    </source>
</evidence>
<evidence type="ECO:0000313" key="11">
    <source>
        <dbReference type="Proteomes" id="UP001152024"/>
    </source>
</evidence>
<keyword evidence="7 8" id="KW-0472">Membrane</keyword>
<proteinExistence type="inferred from homology"/>
<keyword evidence="11" id="KW-1185">Reference proteome</keyword>
<feature type="transmembrane region" description="Helical" evidence="8">
    <location>
        <begin position="12"/>
        <end position="29"/>
    </location>
</feature>
<comment type="pathway">
    <text evidence="2">Secondary metabolite biosynthesis.</text>
</comment>
<evidence type="ECO:0000259" key="9">
    <source>
        <dbReference type="Pfam" id="PF13813"/>
    </source>
</evidence>
<comment type="caution">
    <text evidence="10">The sequence shown here is derived from an EMBL/GenBank/DDBJ whole genome shotgun (WGS) entry which is preliminary data.</text>
</comment>
<keyword evidence="4" id="KW-0808">Transferase</keyword>
<evidence type="ECO:0000256" key="7">
    <source>
        <dbReference type="ARBA" id="ARBA00023136"/>
    </source>
</evidence>
<feature type="transmembrane region" description="Helical" evidence="8">
    <location>
        <begin position="280"/>
        <end position="302"/>
    </location>
</feature>
<comment type="similarity">
    <text evidence="3">Belongs to the wax synthase family.</text>
</comment>
<organism evidence="10 11">
    <name type="scientific">Fusarium equiseti</name>
    <name type="common">Fusarium scirpi</name>
    <dbReference type="NCBI Taxonomy" id="61235"/>
    <lineage>
        <taxon>Eukaryota</taxon>
        <taxon>Fungi</taxon>
        <taxon>Dikarya</taxon>
        <taxon>Ascomycota</taxon>
        <taxon>Pezizomycotina</taxon>
        <taxon>Sordariomycetes</taxon>
        <taxon>Hypocreomycetidae</taxon>
        <taxon>Hypocreales</taxon>
        <taxon>Nectriaceae</taxon>
        <taxon>Fusarium</taxon>
        <taxon>Fusarium incarnatum-equiseti species complex</taxon>
    </lineage>
</organism>
<dbReference type="InterPro" id="IPR032805">
    <property type="entry name" value="Wax_synthase_dom"/>
</dbReference>
<keyword evidence="6 8" id="KW-1133">Transmembrane helix</keyword>
<comment type="subcellular location">
    <subcellularLocation>
        <location evidence="1">Membrane</location>
        <topology evidence="1">Multi-pass membrane protein</topology>
    </subcellularLocation>
</comment>
<dbReference type="PANTHER" id="PTHR31595:SF57">
    <property type="entry name" value="OS04G0481900 PROTEIN"/>
    <property type="match status" value="1"/>
</dbReference>
<name>A0ABQ8RK04_FUSEQ</name>
<evidence type="ECO:0000256" key="6">
    <source>
        <dbReference type="ARBA" id="ARBA00022989"/>
    </source>
</evidence>
<feature type="domain" description="Wax synthase" evidence="9">
    <location>
        <begin position="228"/>
        <end position="312"/>
    </location>
</feature>
<accession>A0ABQ8RK04</accession>
<evidence type="ECO:0000256" key="4">
    <source>
        <dbReference type="ARBA" id="ARBA00022679"/>
    </source>
</evidence>
<dbReference type="Pfam" id="PF13813">
    <property type="entry name" value="MBOAT_2"/>
    <property type="match status" value="1"/>
</dbReference>
<feature type="transmembrane region" description="Helical" evidence="8">
    <location>
        <begin position="314"/>
        <end position="332"/>
    </location>
</feature>
<evidence type="ECO:0000256" key="8">
    <source>
        <dbReference type="SAM" id="Phobius"/>
    </source>
</evidence>
<dbReference type="Proteomes" id="UP001152024">
    <property type="component" value="Unassembled WGS sequence"/>
</dbReference>
<feature type="transmembrane region" description="Helical" evidence="8">
    <location>
        <begin position="35"/>
        <end position="56"/>
    </location>
</feature>
<dbReference type="EMBL" id="JAOQBH010000004">
    <property type="protein sequence ID" value="KAJ4137168.1"/>
    <property type="molecule type" value="Genomic_DNA"/>
</dbReference>
<dbReference type="InterPro" id="IPR044851">
    <property type="entry name" value="Wax_synthase"/>
</dbReference>
<keyword evidence="5 8" id="KW-0812">Transmembrane</keyword>
<protein>
    <recommendedName>
        <fullName evidence="9">Wax synthase domain-containing protein</fullName>
    </recommendedName>
</protein>
<evidence type="ECO:0000256" key="5">
    <source>
        <dbReference type="ARBA" id="ARBA00022692"/>
    </source>
</evidence>
<gene>
    <name evidence="10" type="ORF">NW768_002749</name>
</gene>
<evidence type="ECO:0000256" key="1">
    <source>
        <dbReference type="ARBA" id="ARBA00004141"/>
    </source>
</evidence>
<feature type="transmembrane region" description="Helical" evidence="8">
    <location>
        <begin position="344"/>
        <end position="364"/>
    </location>
</feature>
<evidence type="ECO:0000313" key="10">
    <source>
        <dbReference type="EMBL" id="KAJ4137168.1"/>
    </source>
</evidence>